<evidence type="ECO:0000259" key="18">
    <source>
        <dbReference type="Pfam" id="PF00361"/>
    </source>
</evidence>
<keyword evidence="11 17" id="KW-1133">Transmembrane helix</keyword>
<keyword evidence="15 17" id="KW-0472">Membrane</keyword>
<dbReference type="PANTHER" id="PTHR42829:SF2">
    <property type="entry name" value="NADH-UBIQUINONE OXIDOREDUCTASE CHAIN 5"/>
    <property type="match status" value="1"/>
</dbReference>
<comment type="subcellular location">
    <subcellularLocation>
        <location evidence="2">Mitochondrion inner membrane</location>
        <topology evidence="2">Multi-pass membrane protein</topology>
    </subcellularLocation>
</comment>
<evidence type="ECO:0000259" key="20">
    <source>
        <dbReference type="Pfam" id="PF06455"/>
    </source>
</evidence>
<feature type="transmembrane region" description="Helical" evidence="17">
    <location>
        <begin position="553"/>
        <end position="570"/>
    </location>
</feature>
<evidence type="ECO:0000256" key="9">
    <source>
        <dbReference type="ARBA" id="ARBA00022967"/>
    </source>
</evidence>
<evidence type="ECO:0000256" key="16">
    <source>
        <dbReference type="ARBA" id="ARBA00049551"/>
    </source>
</evidence>
<keyword evidence="12 17" id="KW-0520">NAD</keyword>
<evidence type="ECO:0000256" key="10">
    <source>
        <dbReference type="ARBA" id="ARBA00022982"/>
    </source>
</evidence>
<evidence type="ECO:0000256" key="2">
    <source>
        <dbReference type="ARBA" id="ARBA00004448"/>
    </source>
</evidence>
<feature type="domain" description="NADH dehydrogenase subunit 5 C-terminal" evidence="20">
    <location>
        <begin position="391"/>
        <end position="571"/>
    </location>
</feature>
<evidence type="ECO:0000256" key="11">
    <source>
        <dbReference type="ARBA" id="ARBA00022989"/>
    </source>
</evidence>
<evidence type="ECO:0000313" key="21">
    <source>
        <dbReference type="EMBL" id="AIW64847.1"/>
    </source>
</evidence>
<dbReference type="GO" id="GO:0008137">
    <property type="term" value="F:NADH dehydrogenase (ubiquinone) activity"/>
    <property type="evidence" value="ECO:0007669"/>
    <property type="project" value="UniProtKB-EC"/>
</dbReference>
<feature type="transmembrane region" description="Helical" evidence="17">
    <location>
        <begin position="55"/>
        <end position="75"/>
    </location>
</feature>
<gene>
    <name evidence="21" type="primary">ND5</name>
</gene>
<evidence type="ECO:0000256" key="1">
    <source>
        <dbReference type="ARBA" id="ARBA00003257"/>
    </source>
</evidence>
<dbReference type="Pfam" id="PF00662">
    <property type="entry name" value="Proton_antipo_N"/>
    <property type="match status" value="1"/>
</dbReference>
<proteinExistence type="inferred from homology"/>
<name>A0A0A0VAL9_TRICA</name>
<evidence type="ECO:0000259" key="19">
    <source>
        <dbReference type="Pfam" id="PF00662"/>
    </source>
</evidence>
<dbReference type="InterPro" id="IPR001750">
    <property type="entry name" value="ND/Mrp_TM"/>
</dbReference>
<dbReference type="GO" id="GO:0042773">
    <property type="term" value="P:ATP synthesis coupled electron transport"/>
    <property type="evidence" value="ECO:0007669"/>
    <property type="project" value="InterPro"/>
</dbReference>
<keyword evidence="7 17" id="KW-0812">Transmembrane</keyword>
<feature type="transmembrane region" description="Helical" evidence="17">
    <location>
        <begin position="448"/>
        <end position="470"/>
    </location>
</feature>
<dbReference type="PRINTS" id="PR01434">
    <property type="entry name" value="NADHDHGNASE5"/>
</dbReference>
<evidence type="ECO:0000256" key="14">
    <source>
        <dbReference type="ARBA" id="ARBA00023128"/>
    </source>
</evidence>
<dbReference type="InterPro" id="IPR003945">
    <property type="entry name" value="NU5C-like"/>
</dbReference>
<feature type="transmembrane region" description="Helical" evidence="17">
    <location>
        <begin position="217"/>
        <end position="236"/>
    </location>
</feature>
<evidence type="ECO:0000256" key="8">
    <source>
        <dbReference type="ARBA" id="ARBA00022792"/>
    </source>
</evidence>
<feature type="transmembrane region" description="Helical" evidence="17">
    <location>
        <begin position="12"/>
        <end position="35"/>
    </location>
</feature>
<feature type="domain" description="NADH-Ubiquinone oxidoreductase (complex I) chain 5 N-terminal" evidence="19">
    <location>
        <begin position="42"/>
        <end position="88"/>
    </location>
</feature>
<keyword evidence="13 17" id="KW-0830">Ubiquinone</keyword>
<evidence type="ECO:0000256" key="15">
    <source>
        <dbReference type="ARBA" id="ARBA00023136"/>
    </source>
</evidence>
<feature type="transmembrane region" description="Helical" evidence="17">
    <location>
        <begin position="294"/>
        <end position="313"/>
    </location>
</feature>
<evidence type="ECO:0000256" key="12">
    <source>
        <dbReference type="ARBA" id="ARBA00023027"/>
    </source>
</evidence>
<feature type="transmembrane region" description="Helical" evidence="17">
    <location>
        <begin position="242"/>
        <end position="263"/>
    </location>
</feature>
<protein>
    <recommendedName>
        <fullName evidence="4 17">NADH-ubiquinone oxidoreductase chain 5</fullName>
        <ecNumber evidence="3 17">7.1.1.2</ecNumber>
    </recommendedName>
</protein>
<feature type="transmembrane region" description="Helical" evidence="17">
    <location>
        <begin position="270"/>
        <end position="288"/>
    </location>
</feature>
<evidence type="ECO:0000256" key="6">
    <source>
        <dbReference type="ARBA" id="ARBA00022660"/>
    </source>
</evidence>
<evidence type="ECO:0000256" key="4">
    <source>
        <dbReference type="ARBA" id="ARBA00021096"/>
    </source>
</evidence>
<dbReference type="EC" id="7.1.1.2" evidence="3 17"/>
<evidence type="ECO:0000256" key="17">
    <source>
        <dbReference type="RuleBase" id="RU003404"/>
    </source>
</evidence>
<keyword evidence="8" id="KW-0999">Mitochondrion inner membrane</keyword>
<accession>A0A0A0VAL9</accession>
<keyword evidence="14 17" id="KW-0496">Mitochondrion</keyword>
<organism evidence="21">
    <name type="scientific">Tribolium castaneum</name>
    <name type="common">Red flour beetle</name>
    <dbReference type="NCBI Taxonomy" id="7070"/>
    <lineage>
        <taxon>Eukaryota</taxon>
        <taxon>Metazoa</taxon>
        <taxon>Ecdysozoa</taxon>
        <taxon>Arthropoda</taxon>
        <taxon>Hexapoda</taxon>
        <taxon>Insecta</taxon>
        <taxon>Pterygota</taxon>
        <taxon>Neoptera</taxon>
        <taxon>Endopterygota</taxon>
        <taxon>Coleoptera</taxon>
        <taxon>Polyphaga</taxon>
        <taxon>Cucujiformia</taxon>
        <taxon>Tenebrionidae</taxon>
        <taxon>Tenebrionidae incertae sedis</taxon>
        <taxon>Tribolium</taxon>
    </lineage>
</organism>
<dbReference type="Pfam" id="PF00361">
    <property type="entry name" value="Proton_antipo_M"/>
    <property type="match status" value="1"/>
</dbReference>
<feature type="transmembrane region" description="Helical" evidence="17">
    <location>
        <begin position="178"/>
        <end position="196"/>
    </location>
</feature>
<comment type="function">
    <text evidence="17">Core subunit of the mitochondrial membrane respiratory chain NADH dehydrogenase (Complex I) which catalyzes electron transfer from NADH through the respiratory chain, using ubiquinone as an electron acceptor. Essential for the catalytic activity and assembly of complex I.</text>
</comment>
<dbReference type="GO" id="GO:0005743">
    <property type="term" value="C:mitochondrial inner membrane"/>
    <property type="evidence" value="ECO:0007669"/>
    <property type="project" value="UniProtKB-SubCell"/>
</dbReference>
<reference evidence="21" key="1">
    <citation type="journal article" date="2014" name="Nucleic Acids Res.">
        <title>Multiplex sequencing of pooled mitochondrial genomes-a crucial step toward biodiversity analysis using mito-metagenomics.</title>
        <authorList>
            <person name="Tang M."/>
            <person name="Tan M."/>
            <person name="Meng G."/>
            <person name="Yang S."/>
            <person name="Su X."/>
            <person name="Liu S."/>
            <person name="Song W."/>
            <person name="Li Y."/>
            <person name="Wu Q."/>
            <person name="Zhang A."/>
            <person name="Zhou X."/>
        </authorList>
    </citation>
    <scope>NUCLEOTIDE SEQUENCE</scope>
</reference>
<evidence type="ECO:0000256" key="13">
    <source>
        <dbReference type="ARBA" id="ARBA00023075"/>
    </source>
</evidence>
<feature type="transmembrane region" description="Helical" evidence="17">
    <location>
        <begin position="491"/>
        <end position="512"/>
    </location>
</feature>
<feature type="transmembrane region" description="Helical" evidence="17">
    <location>
        <begin position="375"/>
        <end position="397"/>
    </location>
</feature>
<comment type="similarity">
    <text evidence="17">Belongs to the complex I subunit 5 family.</text>
</comment>
<dbReference type="InterPro" id="IPR001516">
    <property type="entry name" value="Proton_antipo_N"/>
</dbReference>
<evidence type="ECO:0000256" key="3">
    <source>
        <dbReference type="ARBA" id="ARBA00012944"/>
    </source>
</evidence>
<geneLocation type="mitochondrion" evidence="21"/>
<feature type="transmembrane region" description="Helical" evidence="17">
    <location>
        <begin position="84"/>
        <end position="103"/>
    </location>
</feature>
<feature type="domain" description="NADH:quinone oxidoreductase/Mrp antiporter transmembrane" evidence="18">
    <location>
        <begin position="105"/>
        <end position="384"/>
    </location>
</feature>
<sequence>MIHICLIFSGLFLFWSTVFFLFSIYFIVEGLTWFLEFNLLMINSSSIVMTLLFDWMTFLFMSFVLFISSMVIFYSREYMASDIFINRFIMLVVMFVFSMMFLIVSPNLISILLGWDGLGLVSYCLVIYYQNVKSFNAGMLTALSNRIGDVALLMAIAWMVNYGSWNYVFYLFQLKGDFYMNVISYLVVLAALTKSAQIPFSSWLPAAMAAPTPVSSLVHSSTLVTAGVYLLIRFNFCFNEWLMYFLLFISSMTMFMSGLGASFEFDLKKIIALSTLSQLGLMMMILSLGSYELAFFHLLTHALFKALLFMCAGNIIHSVGDFQDIRYMGGLVKFLPLTCVYFNISNLSLCGLPFLSGFYSKDLVAEIMSMGYLSFYIYLIFYVSIGLTVCYSFRLVYYSFVGSFNFLSLNSVYEGSVMMIKGMGGLIFLVIFMGSSLSWIIFPYPYVIILPLFMKILTLLMVILGAWIGYELSKFFISYDSLSLKNYSLSWFLSNMWNMPVISTLGINYYPIIGGSFLYKSLDQGWSEVLGSQGIYSVIVSGSKISQIFMNNSIKIFFVLMIVWLMIIFMI</sequence>
<keyword evidence="6" id="KW-0679">Respiratory chain</keyword>
<dbReference type="InterPro" id="IPR010934">
    <property type="entry name" value="NADH_DH_su5_C"/>
</dbReference>
<feature type="transmembrane region" description="Helical" evidence="17">
    <location>
        <begin position="418"/>
        <end position="442"/>
    </location>
</feature>
<keyword evidence="5 17" id="KW-0813">Transport</keyword>
<evidence type="ECO:0000256" key="7">
    <source>
        <dbReference type="ARBA" id="ARBA00022692"/>
    </source>
</evidence>
<dbReference type="EMBL" id="KM244661">
    <property type="protein sequence ID" value="AIW64847.1"/>
    <property type="molecule type" value="Genomic_DNA"/>
</dbReference>
<feature type="transmembrane region" description="Helical" evidence="17">
    <location>
        <begin position="150"/>
        <end position="172"/>
    </location>
</feature>
<keyword evidence="10" id="KW-0249">Electron transport</keyword>
<comment type="catalytic activity">
    <reaction evidence="16 17">
        <text>a ubiquinone + NADH + 5 H(+)(in) = a ubiquinol + NAD(+) + 4 H(+)(out)</text>
        <dbReference type="Rhea" id="RHEA:29091"/>
        <dbReference type="Rhea" id="RHEA-COMP:9565"/>
        <dbReference type="Rhea" id="RHEA-COMP:9566"/>
        <dbReference type="ChEBI" id="CHEBI:15378"/>
        <dbReference type="ChEBI" id="CHEBI:16389"/>
        <dbReference type="ChEBI" id="CHEBI:17976"/>
        <dbReference type="ChEBI" id="CHEBI:57540"/>
        <dbReference type="ChEBI" id="CHEBI:57945"/>
        <dbReference type="EC" id="7.1.1.2"/>
    </reaction>
</comment>
<feature type="transmembrane region" description="Helical" evidence="17">
    <location>
        <begin position="334"/>
        <end position="355"/>
    </location>
</feature>
<dbReference type="PANTHER" id="PTHR42829">
    <property type="entry name" value="NADH-UBIQUINONE OXIDOREDUCTASE CHAIN 5"/>
    <property type="match status" value="1"/>
</dbReference>
<dbReference type="Pfam" id="PF06455">
    <property type="entry name" value="NADH5_C"/>
    <property type="match status" value="1"/>
</dbReference>
<keyword evidence="9" id="KW-1278">Translocase</keyword>
<evidence type="ECO:0000256" key="5">
    <source>
        <dbReference type="ARBA" id="ARBA00022448"/>
    </source>
</evidence>
<feature type="transmembrane region" description="Helical" evidence="17">
    <location>
        <begin position="109"/>
        <end position="129"/>
    </location>
</feature>
<dbReference type="AlphaFoldDB" id="A0A0A0VAL9"/>
<comment type="function">
    <text evidence="1">Core subunit of the mitochondrial membrane respiratory chain NADH dehydrogenase (Complex I) that is believed to belong to the minimal assembly required for catalysis. Complex I functions in the transfer of electrons from NADH to the respiratory chain. The immediate electron acceptor for the enzyme is believed to be ubiquinone.</text>
</comment>